<dbReference type="OrthoDB" id="9763054at2"/>
<dbReference type="AlphaFoldDB" id="A0A4P8XV72"/>
<dbReference type="KEGG" id="palo:E6C60_4064"/>
<name>A0A4P8XV72_9BACL</name>
<dbReference type="InterPro" id="IPR050490">
    <property type="entry name" value="Bact_solute-bd_prot1"/>
</dbReference>
<evidence type="ECO:0000256" key="3">
    <source>
        <dbReference type="ARBA" id="ARBA00023136"/>
    </source>
</evidence>
<proteinExistence type="predicted"/>
<accession>A0A4P8XV72</accession>
<dbReference type="Gene3D" id="3.40.190.10">
    <property type="entry name" value="Periplasmic binding protein-like II"/>
    <property type="match status" value="2"/>
</dbReference>
<dbReference type="PANTHER" id="PTHR43649:SF33">
    <property type="entry name" value="POLYGALACTURONAN_RHAMNOGALACTURONAN-BINDING PROTEIN YTCQ"/>
    <property type="match status" value="1"/>
</dbReference>
<feature type="chain" id="PRO_5038333758" evidence="6">
    <location>
        <begin position="23"/>
        <end position="435"/>
    </location>
</feature>
<keyword evidence="2 6" id="KW-0732">Signal</keyword>
<keyword evidence="8" id="KW-1185">Reference proteome</keyword>
<evidence type="ECO:0000313" key="7">
    <source>
        <dbReference type="EMBL" id="QCT04769.1"/>
    </source>
</evidence>
<keyword evidence="1" id="KW-1003">Cell membrane</keyword>
<organism evidence="7 8">
    <name type="scientific">Paenibacillus algicola</name>
    <dbReference type="NCBI Taxonomy" id="2565926"/>
    <lineage>
        <taxon>Bacteria</taxon>
        <taxon>Bacillati</taxon>
        <taxon>Bacillota</taxon>
        <taxon>Bacilli</taxon>
        <taxon>Bacillales</taxon>
        <taxon>Paenibacillaceae</taxon>
        <taxon>Paenibacillus</taxon>
    </lineage>
</organism>
<dbReference type="Pfam" id="PF01547">
    <property type="entry name" value="SBP_bac_1"/>
    <property type="match status" value="1"/>
</dbReference>
<evidence type="ECO:0000256" key="5">
    <source>
        <dbReference type="ARBA" id="ARBA00023288"/>
    </source>
</evidence>
<sequence length="435" mass="48498">MSRKAWAMLTAALLLLAAGVYAWTLPPSPPQAATGAEQERKPRTTLRLLQFKVEIREQVLAMAEDYMREHPDIVIEAQVLKDYDTTLITRFAAGEAPDIFTVKSYSDIQDWAPRLADLSGEPWMEQISPAAVQGMTVDDRKLGFPMSIEGYGFIYNKELFAQAGIKEVPRTLGQLRTVNEKLKAAGIRSYAEGYKEWWILGQHLLNLPFAYEENPGSAIQSLNQGTRQLGELKYMDGFFDVLDMTVKYGQGSRSTLISYDDQVADFAAGRSAMMQQGVWTMETIGRINREQHIGMFAIPLSENAEETALPVGVPGYYVLNQNSPHLEESKQFLAWLHQNGDKYLVQSFNSIPAFTDLTADNLGPLAADLADYVRRGQTIPWAHALWPSGSQTELAKPLQDYVGGGVSREETLQRLQQVWDTQARLSGKGEAVEGP</sequence>
<keyword evidence="4" id="KW-0564">Palmitate</keyword>
<evidence type="ECO:0000256" key="4">
    <source>
        <dbReference type="ARBA" id="ARBA00023139"/>
    </source>
</evidence>
<evidence type="ECO:0000256" key="6">
    <source>
        <dbReference type="SAM" id="SignalP"/>
    </source>
</evidence>
<evidence type="ECO:0000256" key="2">
    <source>
        <dbReference type="ARBA" id="ARBA00022729"/>
    </source>
</evidence>
<reference evidence="7 8" key="1">
    <citation type="submission" date="2019-05" db="EMBL/GenBank/DDBJ databases">
        <authorList>
            <person name="Chen C."/>
        </authorList>
    </citation>
    <scope>NUCLEOTIDE SEQUENCE [LARGE SCALE GENOMIC DNA]</scope>
    <source>
        <strain evidence="7 8">HB172198</strain>
    </source>
</reference>
<evidence type="ECO:0000313" key="8">
    <source>
        <dbReference type="Proteomes" id="UP000300879"/>
    </source>
</evidence>
<dbReference type="PANTHER" id="PTHR43649">
    <property type="entry name" value="ARABINOSE-BINDING PROTEIN-RELATED"/>
    <property type="match status" value="1"/>
</dbReference>
<protein>
    <submittedName>
        <fullName evidence="7">Multiple sugar-binding transport system multiple sugar-binding protein</fullName>
    </submittedName>
</protein>
<dbReference type="RefSeq" id="WP_138227422.1">
    <property type="nucleotide sequence ID" value="NZ_CP040396.1"/>
</dbReference>
<dbReference type="InterPro" id="IPR006059">
    <property type="entry name" value="SBP"/>
</dbReference>
<keyword evidence="5" id="KW-0449">Lipoprotein</keyword>
<feature type="signal peptide" evidence="6">
    <location>
        <begin position="1"/>
        <end position="22"/>
    </location>
</feature>
<keyword evidence="3" id="KW-0472">Membrane</keyword>
<gene>
    <name evidence="7" type="ORF">E6C60_4064</name>
</gene>
<dbReference type="EMBL" id="CP040396">
    <property type="protein sequence ID" value="QCT04769.1"/>
    <property type="molecule type" value="Genomic_DNA"/>
</dbReference>
<dbReference type="SUPFAM" id="SSF53850">
    <property type="entry name" value="Periplasmic binding protein-like II"/>
    <property type="match status" value="1"/>
</dbReference>
<dbReference type="Proteomes" id="UP000300879">
    <property type="component" value="Chromosome"/>
</dbReference>
<evidence type="ECO:0000256" key="1">
    <source>
        <dbReference type="ARBA" id="ARBA00022475"/>
    </source>
</evidence>